<accession>A0A3A1UV03</accession>
<evidence type="ECO:0000256" key="1">
    <source>
        <dbReference type="ARBA" id="ARBA00022676"/>
    </source>
</evidence>
<dbReference type="PANTHER" id="PTHR12526">
    <property type="entry name" value="GLYCOSYLTRANSFERASE"/>
    <property type="match status" value="1"/>
</dbReference>
<dbReference type="Pfam" id="PF26337">
    <property type="entry name" value="Gtf3_C"/>
    <property type="match status" value="1"/>
</dbReference>
<comment type="caution">
    <text evidence="4">The sequence shown here is derived from an EMBL/GenBank/DDBJ whole genome shotgun (WGS) entry which is preliminary data.</text>
</comment>
<dbReference type="PANTHER" id="PTHR12526:SF629">
    <property type="entry name" value="TEICHURONIC ACID BIOSYNTHESIS GLYCOSYLTRANSFERASE TUAH-RELATED"/>
    <property type="match status" value="1"/>
</dbReference>
<dbReference type="OrthoDB" id="9813214at2"/>
<dbReference type="Gene3D" id="3.40.50.2000">
    <property type="entry name" value="Glycogen Phosphorylase B"/>
    <property type="match status" value="2"/>
</dbReference>
<sequence>MNPPNQPRLKVCMLVLQHPFLDARIFKREALSLVKLGYDVTMVVPRNKDGLMYDIDGTPFKDRFRSSVFVHKSVKIVSYKAVMPQQAHMEKAIQSEGYSFFNDPLFKVGLAQNADIYHAHEYHSLYSGVGIKRALQQTRGKNVKLIYDSHEITEGNKVPLLKRMLGEVDSVVTVSDAMEKWYTDNMPSLHTVTLYNSPPLSASYTPRPVSKDEFVACYEGYMHKDKGSSAKLFEITSLCSRQFPFRFKVLGGVAGKSLNIPEPIKSNIQLCGWVDYYRIPEYMEDVDVGWIDYDIKASSTPINYQVALPNKLFSYLNNGVPVVVNECPEMARFVREHDCGIVIEHPNPTASQYAESFRYLSENREELLRLSHNARKIMSEQYSWEHMETRLAGLYQSLADSLRNMHDDIS</sequence>
<dbReference type="InterPro" id="IPR058592">
    <property type="entry name" value="Gtf3_C"/>
</dbReference>
<organism evidence="4 5">
    <name type="scientific">Paenibacillus nanensis</name>
    <dbReference type="NCBI Taxonomy" id="393251"/>
    <lineage>
        <taxon>Bacteria</taxon>
        <taxon>Bacillati</taxon>
        <taxon>Bacillota</taxon>
        <taxon>Bacilli</taxon>
        <taxon>Bacillales</taxon>
        <taxon>Paenibacillaceae</taxon>
        <taxon>Paenibacillus</taxon>
    </lineage>
</organism>
<evidence type="ECO:0000313" key="4">
    <source>
        <dbReference type="EMBL" id="RIX52337.1"/>
    </source>
</evidence>
<dbReference type="AlphaFoldDB" id="A0A3A1UV03"/>
<dbReference type="EMBL" id="QXQA01000007">
    <property type="protein sequence ID" value="RIX52337.1"/>
    <property type="molecule type" value="Genomic_DNA"/>
</dbReference>
<keyword evidence="5" id="KW-1185">Reference proteome</keyword>
<gene>
    <name evidence="4" type="ORF">D3P08_12695</name>
</gene>
<dbReference type="GO" id="GO:0016757">
    <property type="term" value="F:glycosyltransferase activity"/>
    <property type="evidence" value="ECO:0007669"/>
    <property type="project" value="UniProtKB-KW"/>
</dbReference>
<keyword evidence="1" id="KW-0328">Glycosyltransferase</keyword>
<evidence type="ECO:0000313" key="5">
    <source>
        <dbReference type="Proteomes" id="UP000266482"/>
    </source>
</evidence>
<dbReference type="Proteomes" id="UP000266482">
    <property type="component" value="Unassembled WGS sequence"/>
</dbReference>
<dbReference type="SUPFAM" id="SSF53756">
    <property type="entry name" value="UDP-Glycosyltransferase/glycogen phosphorylase"/>
    <property type="match status" value="1"/>
</dbReference>
<reference evidence="4 5" key="1">
    <citation type="submission" date="2018-09" db="EMBL/GenBank/DDBJ databases">
        <title>Paenibacillus aracenensis nov. sp. isolated from a cave in southern Spain.</title>
        <authorList>
            <person name="Jurado V."/>
            <person name="Gutierrez-Patricio S."/>
            <person name="Gonzalez-Pimentel J.L."/>
            <person name="Miller A.Z."/>
            <person name="Laiz L."/>
            <person name="Saiz-Jimenez C."/>
        </authorList>
    </citation>
    <scope>NUCLEOTIDE SEQUENCE [LARGE SCALE GENOMIC DNA]</scope>
    <source>
        <strain evidence="4 5">DSM 22867</strain>
    </source>
</reference>
<dbReference type="RefSeq" id="WP_119600063.1">
    <property type="nucleotide sequence ID" value="NZ_QXQA01000007.1"/>
</dbReference>
<evidence type="ECO:0000256" key="2">
    <source>
        <dbReference type="ARBA" id="ARBA00022679"/>
    </source>
</evidence>
<keyword evidence="2 4" id="KW-0808">Transferase</keyword>
<name>A0A3A1UV03_9BACL</name>
<proteinExistence type="predicted"/>
<protein>
    <submittedName>
        <fullName evidence="4">Glycosyl transferase family 1</fullName>
    </submittedName>
</protein>
<evidence type="ECO:0000259" key="3">
    <source>
        <dbReference type="Pfam" id="PF26337"/>
    </source>
</evidence>
<feature type="domain" description="Glucosyltransferase 3-like C-terminal" evidence="3">
    <location>
        <begin position="262"/>
        <end position="345"/>
    </location>
</feature>